<dbReference type="PANTHER" id="PTHR11941:SF171">
    <property type="entry name" value="SD19268P"/>
    <property type="match status" value="1"/>
</dbReference>
<dbReference type="InterPro" id="IPR029045">
    <property type="entry name" value="ClpP/crotonase-like_dom_sf"/>
</dbReference>
<sequence>MDSQFSSMAISESQNTPFRSHFRLRKASQTLRFRFRFAMDLPTRFACMARLVAKITPDPWLIIKLALHDAPLALFPSDFGKYFANGWERRSANNSSSHFIELNVEAGKKLVNTTVFHSFLVVVAVVNRFPFHSFEAINRDSSANILMISSSVPRVFCAGADLKVLADMIIVTDLQERKTMSSSEVQAFVNSLRSTFSYLEALHIPTIAVIEGAALGGGLEMALSCNLWICGEDAVLGLPETGLAIIPGAGGTQWLPRLVGRSVAKELIFCGRKVGGRDAVSMGLVNHCVPAGEAHLKALEIARNINQKGPLALRMAKRAINEGLDVYMASALALEEECYEQLLNTKDRLEGLEAFAEKRTPKYTGYIRESLPKRALI</sequence>
<dbReference type="GO" id="GO:0006635">
    <property type="term" value="P:fatty acid beta-oxidation"/>
    <property type="evidence" value="ECO:0007669"/>
    <property type="project" value="TreeGrafter"/>
</dbReference>
<dbReference type="GO" id="GO:0005739">
    <property type="term" value="C:mitochondrion"/>
    <property type="evidence" value="ECO:0007669"/>
    <property type="project" value="TreeGrafter"/>
</dbReference>
<evidence type="ECO:0000313" key="3">
    <source>
        <dbReference type="EMBL" id="KAF5950040.1"/>
    </source>
</evidence>
<dbReference type="CDD" id="cd06558">
    <property type="entry name" value="crotonase-like"/>
    <property type="match status" value="1"/>
</dbReference>
<dbReference type="InterPro" id="IPR001753">
    <property type="entry name" value="Enoyl-CoA_hydra/iso"/>
</dbReference>
<dbReference type="Pfam" id="PF00378">
    <property type="entry name" value="ECH_1"/>
    <property type="match status" value="1"/>
</dbReference>
<dbReference type="InterPro" id="IPR014748">
    <property type="entry name" value="Enoyl-CoA_hydra_C"/>
</dbReference>
<gene>
    <name evidence="3" type="ORF">HYC85_012033</name>
</gene>
<proteinExistence type="inferred from homology"/>
<evidence type="ECO:0000256" key="2">
    <source>
        <dbReference type="ARBA" id="ARBA00023239"/>
    </source>
</evidence>
<evidence type="ECO:0000256" key="1">
    <source>
        <dbReference type="ARBA" id="ARBA00005254"/>
    </source>
</evidence>
<keyword evidence="4" id="KW-1185">Reference proteome</keyword>
<organism evidence="3 4">
    <name type="scientific">Camellia sinensis</name>
    <name type="common">Tea plant</name>
    <name type="synonym">Thea sinensis</name>
    <dbReference type="NCBI Taxonomy" id="4442"/>
    <lineage>
        <taxon>Eukaryota</taxon>
        <taxon>Viridiplantae</taxon>
        <taxon>Streptophyta</taxon>
        <taxon>Embryophyta</taxon>
        <taxon>Tracheophyta</taxon>
        <taxon>Spermatophyta</taxon>
        <taxon>Magnoliopsida</taxon>
        <taxon>eudicotyledons</taxon>
        <taxon>Gunneridae</taxon>
        <taxon>Pentapetalae</taxon>
        <taxon>asterids</taxon>
        <taxon>Ericales</taxon>
        <taxon>Theaceae</taxon>
        <taxon>Camellia</taxon>
    </lineage>
</organism>
<dbReference type="SUPFAM" id="SSF52096">
    <property type="entry name" value="ClpP/crotonase"/>
    <property type="match status" value="1"/>
</dbReference>
<dbReference type="Proteomes" id="UP000593564">
    <property type="component" value="Unassembled WGS sequence"/>
</dbReference>
<keyword evidence="2" id="KW-0456">Lyase</keyword>
<name>A0A7J7HAS9_CAMSI</name>
<dbReference type="PANTHER" id="PTHR11941">
    <property type="entry name" value="ENOYL-COA HYDRATASE-RELATED"/>
    <property type="match status" value="1"/>
</dbReference>
<dbReference type="EMBL" id="JACBKZ010000005">
    <property type="protein sequence ID" value="KAF5950040.1"/>
    <property type="molecule type" value="Genomic_DNA"/>
</dbReference>
<evidence type="ECO:0008006" key="5">
    <source>
        <dbReference type="Google" id="ProtNLM"/>
    </source>
</evidence>
<evidence type="ECO:0000313" key="4">
    <source>
        <dbReference type="Proteomes" id="UP000593564"/>
    </source>
</evidence>
<dbReference type="AlphaFoldDB" id="A0A7J7HAS9"/>
<comment type="caution">
    <text evidence="3">The sequence shown here is derived from an EMBL/GenBank/DDBJ whole genome shotgun (WGS) entry which is preliminary data.</text>
</comment>
<dbReference type="Gene3D" id="1.10.12.10">
    <property type="entry name" value="Lyase 2-enoyl-coa Hydratase, Chain A, domain 2"/>
    <property type="match status" value="1"/>
</dbReference>
<dbReference type="GO" id="GO:0016836">
    <property type="term" value="F:hydro-lyase activity"/>
    <property type="evidence" value="ECO:0007669"/>
    <property type="project" value="UniProtKB-ARBA"/>
</dbReference>
<protein>
    <recommendedName>
        <fullName evidence="5">Enoyl-CoA hydratase</fullName>
    </recommendedName>
</protein>
<reference evidence="4" key="1">
    <citation type="journal article" date="2020" name="Nat. Commun.">
        <title>Genome assembly of wild tea tree DASZ reveals pedigree and selection history of tea varieties.</title>
        <authorList>
            <person name="Zhang W."/>
            <person name="Zhang Y."/>
            <person name="Qiu H."/>
            <person name="Guo Y."/>
            <person name="Wan H."/>
            <person name="Zhang X."/>
            <person name="Scossa F."/>
            <person name="Alseekh S."/>
            <person name="Zhang Q."/>
            <person name="Wang P."/>
            <person name="Xu L."/>
            <person name="Schmidt M.H."/>
            <person name="Jia X."/>
            <person name="Li D."/>
            <person name="Zhu A."/>
            <person name="Guo F."/>
            <person name="Chen W."/>
            <person name="Ni D."/>
            <person name="Usadel B."/>
            <person name="Fernie A.R."/>
            <person name="Wen W."/>
        </authorList>
    </citation>
    <scope>NUCLEOTIDE SEQUENCE [LARGE SCALE GENOMIC DNA]</scope>
    <source>
        <strain evidence="4">cv. G240</strain>
    </source>
</reference>
<comment type="similarity">
    <text evidence="1">Belongs to the enoyl-CoA hydratase/isomerase family.</text>
</comment>
<dbReference type="Gene3D" id="3.90.226.10">
    <property type="entry name" value="2-enoyl-CoA Hydratase, Chain A, domain 1"/>
    <property type="match status" value="1"/>
</dbReference>
<reference evidence="3 4" key="2">
    <citation type="submission" date="2020-07" db="EMBL/GenBank/DDBJ databases">
        <title>Genome assembly of wild tea tree DASZ reveals pedigree and selection history of tea varieties.</title>
        <authorList>
            <person name="Zhang W."/>
        </authorList>
    </citation>
    <scope>NUCLEOTIDE SEQUENCE [LARGE SCALE GENOMIC DNA]</scope>
    <source>
        <strain evidence="4">cv. G240</strain>
        <tissue evidence="3">Leaf</tissue>
    </source>
</reference>
<dbReference type="FunFam" id="1.10.12.10:FF:000001">
    <property type="entry name" value="Probable enoyl-CoA hydratase, mitochondrial"/>
    <property type="match status" value="1"/>
</dbReference>
<accession>A0A7J7HAS9</accession>